<accession>A0A178M142</accession>
<dbReference type="InterPro" id="IPR043202">
    <property type="entry name" value="Band-7_stomatin-like"/>
</dbReference>
<dbReference type="FunFam" id="3.30.479.30:FF:000023">
    <property type="entry name" value="Band 7 protein"/>
    <property type="match status" value="1"/>
</dbReference>
<dbReference type="GO" id="GO:0005886">
    <property type="term" value="C:plasma membrane"/>
    <property type="evidence" value="ECO:0007669"/>
    <property type="project" value="InterPro"/>
</dbReference>
<keyword evidence="6" id="KW-1185">Reference proteome</keyword>
<feature type="transmembrane region" description="Helical" evidence="3">
    <location>
        <begin position="87"/>
        <end position="110"/>
    </location>
</feature>
<protein>
    <submittedName>
        <fullName evidence="5">Band 7 protein</fullName>
    </submittedName>
</protein>
<organism evidence="5 6">
    <name type="scientific">Chloroflexus islandicus</name>
    <dbReference type="NCBI Taxonomy" id="1707952"/>
    <lineage>
        <taxon>Bacteria</taxon>
        <taxon>Bacillati</taxon>
        <taxon>Chloroflexota</taxon>
        <taxon>Chloroflexia</taxon>
        <taxon>Chloroflexales</taxon>
        <taxon>Chloroflexineae</taxon>
        <taxon>Chloroflexaceae</taxon>
        <taxon>Chloroflexus</taxon>
    </lineage>
</organism>
<dbReference type="STRING" id="1707952.A6A03_19370"/>
<dbReference type="OrthoDB" id="138101at2"/>
<evidence type="ECO:0000313" key="6">
    <source>
        <dbReference type="Proteomes" id="UP000078287"/>
    </source>
</evidence>
<keyword evidence="3" id="KW-1133">Transmembrane helix</keyword>
<feature type="transmembrane region" description="Helical" evidence="3">
    <location>
        <begin position="122"/>
        <end position="142"/>
    </location>
</feature>
<dbReference type="InterPro" id="IPR001107">
    <property type="entry name" value="Band_7"/>
</dbReference>
<dbReference type="SUPFAM" id="SSF117892">
    <property type="entry name" value="Band 7/SPFH domain"/>
    <property type="match status" value="1"/>
</dbReference>
<name>A0A178M142_9CHLR</name>
<reference evidence="5 6" key="1">
    <citation type="submission" date="2016-04" db="EMBL/GenBank/DDBJ databases">
        <title>Chloroflexus islandicus sp. nov., a thermophilic filamentous anoxygenic phototrophic bacterium from geyser Strokkur (Iceland).</title>
        <authorList>
            <person name="Gaisin V.A."/>
            <person name="Kalashnikov A.M."/>
            <person name="Sukhacheva M.V."/>
            <person name="Grouzdev D.S."/>
            <person name="Ivanov T.M."/>
            <person name="Kuznetsov B."/>
            <person name="Gorlenko V.M."/>
        </authorList>
    </citation>
    <scope>NUCLEOTIDE SEQUENCE [LARGE SCALE GENOMIC DNA]</scope>
    <source>
        <strain evidence="6">isl-2</strain>
    </source>
</reference>
<dbReference type="Proteomes" id="UP000078287">
    <property type="component" value="Unassembled WGS sequence"/>
</dbReference>
<dbReference type="AlphaFoldDB" id="A0A178M142"/>
<dbReference type="InterPro" id="IPR036013">
    <property type="entry name" value="Band_7/SPFH_dom_sf"/>
</dbReference>
<proteinExistence type="inferred from homology"/>
<comment type="similarity">
    <text evidence="1">Belongs to the band 7/mec-2 family.</text>
</comment>
<evidence type="ECO:0000256" key="3">
    <source>
        <dbReference type="SAM" id="Phobius"/>
    </source>
</evidence>
<dbReference type="Pfam" id="PF01145">
    <property type="entry name" value="Band_7"/>
    <property type="match status" value="1"/>
</dbReference>
<sequence length="506" mass="56329">MNRLQRGLSAAQQLLESGELEQLQIKASDFISQRSGNESGATRIEQMSVMLDEAAELLNRNLQQRDQSGQVANVISPVVIPRDPRSAVWVAVTVILVVVGLFGWLITAAVDFVSFGFTNLTLVFFGPHYWLLVVGYVVYSLWRNTFIMVPDGCQALITRFGKLEEIAPAGRKVLLDPWKRVSYIVNVTREYPYNAPIREAPTASRVNASVDLFLQFKIEDPAAFIFTLGGAKGFQEKLQNAVSEVTRALIYEQRAEAIYDLVGESTQNLLDTLNQQFLPAVRFVNANITHAEPSSQEYRIDLAKPEMIRVAKEAYTYEYELALRKEQDEGDLNRELTSLREQLSAIRAEIATFQAQIDTAREKETYRASAYASQLLSEAESAARANAALLEAQALDIRAVGAAMYPEILQYRYQQDILDRLEAVAGHLPQIVQVGGGAEAAIDYLAIAQRMLGIVDTELYSPDDVAAIRSRMHEIRQRIQARAEQIKQVVAAEGEAAQPVAKGESQ</sequence>
<gene>
    <name evidence="5" type="ORF">A6A03_19370</name>
</gene>
<dbReference type="RefSeq" id="WP_066790965.1">
    <property type="nucleotide sequence ID" value="NZ_LWQS01000094.1"/>
</dbReference>
<evidence type="ECO:0000256" key="2">
    <source>
        <dbReference type="SAM" id="Coils"/>
    </source>
</evidence>
<dbReference type="EMBL" id="LWQS01000094">
    <property type="protein sequence ID" value="OAN40270.1"/>
    <property type="molecule type" value="Genomic_DNA"/>
</dbReference>
<keyword evidence="3" id="KW-0472">Membrane</keyword>
<keyword evidence="3" id="KW-0812">Transmembrane</keyword>
<keyword evidence="2" id="KW-0175">Coiled coil</keyword>
<dbReference type="Gene3D" id="3.30.479.30">
    <property type="entry name" value="Band 7 domain"/>
    <property type="match status" value="1"/>
</dbReference>
<dbReference type="PANTHER" id="PTHR10264:SF19">
    <property type="entry name" value="AT06885P-RELATED"/>
    <property type="match status" value="1"/>
</dbReference>
<evidence type="ECO:0000259" key="4">
    <source>
        <dbReference type="Pfam" id="PF01145"/>
    </source>
</evidence>
<evidence type="ECO:0000313" key="5">
    <source>
        <dbReference type="EMBL" id="OAN40270.1"/>
    </source>
</evidence>
<evidence type="ECO:0000256" key="1">
    <source>
        <dbReference type="ARBA" id="ARBA00008164"/>
    </source>
</evidence>
<feature type="coiled-coil region" evidence="2">
    <location>
        <begin position="329"/>
        <end position="363"/>
    </location>
</feature>
<feature type="domain" description="Band 7" evidence="4">
    <location>
        <begin position="149"/>
        <end position="309"/>
    </location>
</feature>
<dbReference type="PANTHER" id="PTHR10264">
    <property type="entry name" value="BAND 7 PROTEIN-RELATED"/>
    <property type="match status" value="1"/>
</dbReference>
<comment type="caution">
    <text evidence="5">The sequence shown here is derived from an EMBL/GenBank/DDBJ whole genome shotgun (WGS) entry which is preliminary data.</text>
</comment>